<dbReference type="Proteomes" id="UP000321337">
    <property type="component" value="Unassembled WGS sequence"/>
</dbReference>
<evidence type="ECO:0008006" key="4">
    <source>
        <dbReference type="Google" id="ProtNLM"/>
    </source>
</evidence>
<sequence>MDWLAQNWIWVVIFVLFIGMHLFGHGGHGDRGGGGDEYRYNA</sequence>
<dbReference type="Pfam" id="PF11666">
    <property type="entry name" value="DUF2933"/>
    <property type="match status" value="1"/>
</dbReference>
<accession>A0A512LA67</accession>
<protein>
    <recommendedName>
        <fullName evidence="4">DUF2933 domain-containing protein</fullName>
    </recommendedName>
</protein>
<feature type="transmembrane region" description="Helical" evidence="1">
    <location>
        <begin position="6"/>
        <end position="23"/>
    </location>
</feature>
<keyword evidence="1" id="KW-1133">Transmembrane helix</keyword>
<dbReference type="InterPro" id="IPR021682">
    <property type="entry name" value="DUF2933"/>
</dbReference>
<dbReference type="AlphaFoldDB" id="A0A512LA67"/>
<keyword evidence="3" id="KW-1185">Reference proteome</keyword>
<keyword evidence="1" id="KW-0472">Membrane</keyword>
<comment type="caution">
    <text evidence="2">The sequence shown here is derived from an EMBL/GenBank/DDBJ whole genome shotgun (WGS) entry which is preliminary data.</text>
</comment>
<evidence type="ECO:0000313" key="2">
    <source>
        <dbReference type="EMBL" id="GEP31377.1"/>
    </source>
</evidence>
<dbReference type="RefSeq" id="WP_147074297.1">
    <property type="nucleotide sequence ID" value="NZ_AP021884.1"/>
</dbReference>
<evidence type="ECO:0000256" key="1">
    <source>
        <dbReference type="SAM" id="Phobius"/>
    </source>
</evidence>
<gene>
    <name evidence="2" type="ORF">TPL01_25150</name>
</gene>
<reference evidence="2 3" key="1">
    <citation type="submission" date="2019-07" db="EMBL/GenBank/DDBJ databases">
        <title>Whole genome shotgun sequence of Thiobacillus plumbophilus NBRC 107929.</title>
        <authorList>
            <person name="Hosoyama A."/>
            <person name="Uohara A."/>
            <person name="Ohji S."/>
            <person name="Ichikawa N."/>
        </authorList>
    </citation>
    <scope>NUCLEOTIDE SEQUENCE [LARGE SCALE GENOMIC DNA]</scope>
    <source>
        <strain evidence="2 3">NBRC 107929</strain>
    </source>
</reference>
<proteinExistence type="predicted"/>
<dbReference type="EMBL" id="BKAD01000029">
    <property type="protein sequence ID" value="GEP31377.1"/>
    <property type="molecule type" value="Genomic_DNA"/>
</dbReference>
<evidence type="ECO:0000313" key="3">
    <source>
        <dbReference type="Proteomes" id="UP000321337"/>
    </source>
</evidence>
<keyword evidence="1" id="KW-0812">Transmembrane</keyword>
<name>A0A512LA67_9PROT</name>
<organism evidence="2 3">
    <name type="scientific">Sulfuriferula plumbiphila</name>
    <dbReference type="NCBI Taxonomy" id="171865"/>
    <lineage>
        <taxon>Bacteria</taxon>
        <taxon>Pseudomonadati</taxon>
        <taxon>Pseudomonadota</taxon>
        <taxon>Betaproteobacteria</taxon>
        <taxon>Nitrosomonadales</taxon>
        <taxon>Sulfuricellaceae</taxon>
        <taxon>Sulfuriferula</taxon>
    </lineage>
</organism>